<dbReference type="PANTHER" id="PTHR39428:SF1">
    <property type="entry name" value="F420H(2)-DEPENDENT QUINONE REDUCTASE RV1261C"/>
    <property type="match status" value="1"/>
</dbReference>
<proteinExistence type="inferred from homology"/>
<dbReference type="NCBIfam" id="TIGR00026">
    <property type="entry name" value="hi_GC_TIGR00026"/>
    <property type="match status" value="1"/>
</dbReference>
<dbReference type="Proteomes" id="UP001162834">
    <property type="component" value="Chromosome"/>
</dbReference>
<dbReference type="GO" id="GO:0016491">
    <property type="term" value="F:oxidoreductase activity"/>
    <property type="evidence" value="ECO:0007669"/>
    <property type="project" value="UniProtKB-KW"/>
</dbReference>
<gene>
    <name evidence="3" type="primary">ddn_3</name>
    <name evidence="3" type="ORF">DSM104329_03772</name>
</gene>
<dbReference type="InterPro" id="IPR012349">
    <property type="entry name" value="Split_barrel_FMN-bd"/>
</dbReference>
<dbReference type="Gene3D" id="2.30.110.10">
    <property type="entry name" value="Electron Transport, Fmn-binding Protein, Chain A"/>
    <property type="match status" value="1"/>
</dbReference>
<dbReference type="AlphaFoldDB" id="A0A9E6Y0G4"/>
<reference evidence="3" key="1">
    <citation type="journal article" date="2022" name="Int. J. Syst. Evol. Microbiol.">
        <title>Pseudomonas aegrilactucae sp. nov. and Pseudomonas morbosilactucae sp. nov., pathogens causing bacterial rot of lettuce in Japan.</title>
        <authorList>
            <person name="Sawada H."/>
            <person name="Fujikawa T."/>
            <person name="Satou M."/>
        </authorList>
    </citation>
    <scope>NUCLEOTIDE SEQUENCE</scope>
    <source>
        <strain evidence="3">0166_1</strain>
    </source>
</reference>
<dbReference type="Pfam" id="PF04075">
    <property type="entry name" value="F420H2_quin_red"/>
    <property type="match status" value="1"/>
</dbReference>
<evidence type="ECO:0000256" key="2">
    <source>
        <dbReference type="ARBA" id="ARBA00049106"/>
    </source>
</evidence>
<name>A0A9E6Y0G4_9ACTN</name>
<evidence type="ECO:0000256" key="1">
    <source>
        <dbReference type="ARBA" id="ARBA00008710"/>
    </source>
</evidence>
<dbReference type="SUPFAM" id="SSF50475">
    <property type="entry name" value="FMN-binding split barrel"/>
    <property type="match status" value="1"/>
</dbReference>
<keyword evidence="3" id="KW-0560">Oxidoreductase</keyword>
<comment type="catalytic activity">
    <reaction evidence="2">
        <text>oxidized coenzyme F420-(gamma-L-Glu)(n) + a quinol + H(+) = reduced coenzyme F420-(gamma-L-Glu)(n) + a quinone</text>
        <dbReference type="Rhea" id="RHEA:39663"/>
        <dbReference type="Rhea" id="RHEA-COMP:12939"/>
        <dbReference type="Rhea" id="RHEA-COMP:14378"/>
        <dbReference type="ChEBI" id="CHEBI:15378"/>
        <dbReference type="ChEBI" id="CHEBI:24646"/>
        <dbReference type="ChEBI" id="CHEBI:132124"/>
        <dbReference type="ChEBI" id="CHEBI:133980"/>
        <dbReference type="ChEBI" id="CHEBI:139511"/>
    </reaction>
</comment>
<dbReference type="PANTHER" id="PTHR39428">
    <property type="entry name" value="F420H(2)-DEPENDENT QUINONE REDUCTASE RV1261C"/>
    <property type="match status" value="1"/>
</dbReference>
<keyword evidence="4" id="KW-1185">Reference proteome</keyword>
<dbReference type="GO" id="GO:0005886">
    <property type="term" value="C:plasma membrane"/>
    <property type="evidence" value="ECO:0007669"/>
    <property type="project" value="TreeGrafter"/>
</dbReference>
<evidence type="ECO:0000313" key="3">
    <source>
        <dbReference type="EMBL" id="UGS37357.1"/>
    </source>
</evidence>
<sequence>MASFNDQIIEEFRANEGRVGGMFEGAPLLLLTTTGRKSGEPRVSPLVHSGAADGDGYVIAASKAGADTHPAWFLNIQADPAVRVEVGTETFGAHARIAGPEERDRLWEAHVATMPNFRDYEKATSRVIPMVVLERE</sequence>
<dbReference type="EMBL" id="CP087164">
    <property type="protein sequence ID" value="UGS37357.1"/>
    <property type="molecule type" value="Genomic_DNA"/>
</dbReference>
<dbReference type="RefSeq" id="WP_259311413.1">
    <property type="nucleotide sequence ID" value="NZ_CP087164.1"/>
</dbReference>
<dbReference type="EC" id="1.-.-.-" evidence="3"/>
<dbReference type="InterPro" id="IPR004378">
    <property type="entry name" value="F420H2_quin_Rdtase"/>
</dbReference>
<accession>A0A9E6Y0G4</accession>
<dbReference type="KEGG" id="sbae:DSM104329_03772"/>
<comment type="similarity">
    <text evidence="1">Belongs to the F420H(2)-dependent quinone reductase family.</text>
</comment>
<organism evidence="3 4">
    <name type="scientific">Capillimicrobium parvum</name>
    <dbReference type="NCBI Taxonomy" id="2884022"/>
    <lineage>
        <taxon>Bacteria</taxon>
        <taxon>Bacillati</taxon>
        <taxon>Actinomycetota</taxon>
        <taxon>Thermoleophilia</taxon>
        <taxon>Solirubrobacterales</taxon>
        <taxon>Capillimicrobiaceae</taxon>
        <taxon>Capillimicrobium</taxon>
    </lineage>
</organism>
<dbReference type="GO" id="GO:0070967">
    <property type="term" value="F:coenzyme F420 binding"/>
    <property type="evidence" value="ECO:0007669"/>
    <property type="project" value="TreeGrafter"/>
</dbReference>
<evidence type="ECO:0000313" key="4">
    <source>
        <dbReference type="Proteomes" id="UP001162834"/>
    </source>
</evidence>
<protein>
    <submittedName>
        <fullName evidence="3">Deazaflavin-dependent nitroreductase</fullName>
        <ecNumber evidence="3">1.-.-.-</ecNumber>
    </submittedName>
</protein>